<dbReference type="SUPFAM" id="SSF51395">
    <property type="entry name" value="FMN-linked oxidoreductases"/>
    <property type="match status" value="2"/>
</dbReference>
<evidence type="ECO:0000313" key="15">
    <source>
        <dbReference type="EMBL" id="KKU26133.1"/>
    </source>
</evidence>
<keyword evidence="6" id="KW-0521">NADP</keyword>
<dbReference type="PATRIC" id="fig|1619042.3.peg.423"/>
<evidence type="ECO:0000259" key="14">
    <source>
        <dbReference type="Pfam" id="PF01207"/>
    </source>
</evidence>
<dbReference type="GO" id="GO:0000049">
    <property type="term" value="F:tRNA binding"/>
    <property type="evidence" value="ECO:0007669"/>
    <property type="project" value="UniProtKB-KW"/>
</dbReference>
<dbReference type="InterPro" id="IPR035587">
    <property type="entry name" value="DUS-like_FMN-bd"/>
</dbReference>
<dbReference type="InterPro" id="IPR024036">
    <property type="entry name" value="tRNA-dHydroUridine_Synthase_C"/>
</dbReference>
<dbReference type="InterPro" id="IPR001269">
    <property type="entry name" value="DUS_fam"/>
</dbReference>
<feature type="binding site" evidence="13">
    <location>
        <position position="199"/>
    </location>
    <ligand>
        <name>FMN</name>
        <dbReference type="ChEBI" id="CHEBI:58210"/>
    </ligand>
</feature>
<comment type="function">
    <text evidence="1 11">Catalyzes the synthesis of 5,6-dihydrouridine (D), a modified base found in the D-loop of most tRNAs, via the reduction of the C5-C6 double bond in target uridines.</text>
</comment>
<evidence type="ECO:0000256" key="13">
    <source>
        <dbReference type="PIRSR" id="PIRSR006621-2"/>
    </source>
</evidence>
<feature type="binding site" evidence="13">
    <location>
        <begin position="254"/>
        <end position="255"/>
    </location>
    <ligand>
        <name>FMN</name>
        <dbReference type="ChEBI" id="CHEBI:58210"/>
    </ligand>
</feature>
<dbReference type="PANTHER" id="PTHR45846">
    <property type="entry name" value="TRNA-DIHYDROURIDINE(47) SYNTHASE [NAD(P)(+)]-LIKE"/>
    <property type="match status" value="1"/>
</dbReference>
<feature type="domain" description="DUS-like FMN-binding" evidence="14">
    <location>
        <begin position="135"/>
        <end position="349"/>
    </location>
</feature>
<evidence type="ECO:0000256" key="6">
    <source>
        <dbReference type="ARBA" id="ARBA00022857"/>
    </source>
</evidence>
<dbReference type="AlphaFoldDB" id="A0A0G1R7Y2"/>
<dbReference type="Pfam" id="PF01207">
    <property type="entry name" value="Dus"/>
    <property type="match status" value="2"/>
</dbReference>
<keyword evidence="13" id="KW-0547">Nucleotide-binding</keyword>
<comment type="catalytic activity">
    <reaction evidence="9">
        <text>a 5,6-dihydrouridine in tRNA + NADP(+) = a uridine in tRNA + NADPH + H(+)</text>
        <dbReference type="Rhea" id="RHEA:23624"/>
        <dbReference type="Rhea" id="RHEA-COMP:13339"/>
        <dbReference type="Rhea" id="RHEA-COMP:13887"/>
        <dbReference type="ChEBI" id="CHEBI:15378"/>
        <dbReference type="ChEBI" id="CHEBI:57783"/>
        <dbReference type="ChEBI" id="CHEBI:58349"/>
        <dbReference type="ChEBI" id="CHEBI:65315"/>
        <dbReference type="ChEBI" id="CHEBI:74443"/>
    </reaction>
</comment>
<evidence type="ECO:0000256" key="12">
    <source>
        <dbReference type="PIRSR" id="PIRSR006621-1"/>
    </source>
</evidence>
<dbReference type="PANTHER" id="PTHR45846:SF1">
    <property type="entry name" value="TRNA-DIHYDROURIDINE(47) SYNTHASE [NAD(P)(+)]-LIKE"/>
    <property type="match status" value="1"/>
</dbReference>
<evidence type="ECO:0000256" key="11">
    <source>
        <dbReference type="PIRNR" id="PIRNR006621"/>
    </source>
</evidence>
<evidence type="ECO:0000256" key="10">
    <source>
        <dbReference type="ARBA" id="ARBA00048802"/>
    </source>
</evidence>
<dbReference type="CDD" id="cd02801">
    <property type="entry name" value="DUS_like_FMN"/>
    <property type="match status" value="1"/>
</dbReference>
<dbReference type="EMBL" id="LCMA01000012">
    <property type="protein sequence ID" value="KKU26133.1"/>
    <property type="molecule type" value="Genomic_DNA"/>
</dbReference>
<dbReference type="PIRSF" id="PIRSF006621">
    <property type="entry name" value="Dus"/>
    <property type="match status" value="1"/>
</dbReference>
<evidence type="ECO:0000313" key="16">
    <source>
        <dbReference type="Proteomes" id="UP000034175"/>
    </source>
</evidence>
<dbReference type="EC" id="1.3.1.-" evidence="11"/>
<keyword evidence="8 11" id="KW-0560">Oxidoreductase</keyword>
<reference evidence="15 16" key="1">
    <citation type="journal article" date="2015" name="Nature">
        <title>rRNA introns, odd ribosomes, and small enigmatic genomes across a large radiation of phyla.</title>
        <authorList>
            <person name="Brown C.T."/>
            <person name="Hug L.A."/>
            <person name="Thomas B.C."/>
            <person name="Sharon I."/>
            <person name="Castelle C.J."/>
            <person name="Singh A."/>
            <person name="Wilkins M.J."/>
            <person name="Williams K.H."/>
            <person name="Banfield J.F."/>
        </authorList>
    </citation>
    <scope>NUCLEOTIDE SEQUENCE [LARGE SCALE GENOMIC DNA]</scope>
</reference>
<keyword evidence="5 11" id="KW-0819">tRNA processing</keyword>
<feature type="active site" description="Proton donor" evidence="12">
    <location>
        <position position="87"/>
    </location>
</feature>
<keyword evidence="7" id="KW-0694">RNA-binding</keyword>
<comment type="cofactor">
    <cofactor evidence="11 13">
        <name>FMN</name>
        <dbReference type="ChEBI" id="CHEBI:58210"/>
    </cofactor>
</comment>
<gene>
    <name evidence="15" type="ORF">UX39_C0012G0010</name>
</gene>
<organism evidence="15 16">
    <name type="scientific">Candidatus Magasanikbacteria bacterium GW2011_GWA2_46_17</name>
    <dbReference type="NCBI Taxonomy" id="1619042"/>
    <lineage>
        <taxon>Bacteria</taxon>
        <taxon>Candidatus Magasanikiibacteriota</taxon>
    </lineage>
</organism>
<keyword evidence="4 11" id="KW-0288">FMN</keyword>
<feature type="binding site" evidence="13">
    <location>
        <position position="56"/>
    </location>
    <ligand>
        <name>FMN</name>
        <dbReference type="ChEBI" id="CHEBI:58210"/>
    </ligand>
</feature>
<keyword evidence="2" id="KW-0820">tRNA-binding</keyword>
<evidence type="ECO:0000256" key="7">
    <source>
        <dbReference type="ARBA" id="ARBA00022884"/>
    </source>
</evidence>
<dbReference type="Gene3D" id="1.10.1200.80">
    <property type="entry name" value="Putative flavin oxidoreducatase, domain 2"/>
    <property type="match status" value="1"/>
</dbReference>
<evidence type="ECO:0000256" key="4">
    <source>
        <dbReference type="ARBA" id="ARBA00022643"/>
    </source>
</evidence>
<comment type="caution">
    <text evidence="15">The sequence shown here is derived from an EMBL/GenBank/DDBJ whole genome shotgun (WGS) entry which is preliminary data.</text>
</comment>
<dbReference type="GO" id="GO:0050660">
    <property type="term" value="F:flavin adenine dinucleotide binding"/>
    <property type="evidence" value="ECO:0007669"/>
    <property type="project" value="InterPro"/>
</dbReference>
<name>A0A0G1R7Y2_9BACT</name>
<dbReference type="InterPro" id="IPR013785">
    <property type="entry name" value="Aldolase_TIM"/>
</dbReference>
<evidence type="ECO:0000256" key="1">
    <source>
        <dbReference type="ARBA" id="ARBA00002790"/>
    </source>
</evidence>
<proteinExistence type="inferred from homology"/>
<dbReference type="GO" id="GO:0017150">
    <property type="term" value="F:tRNA dihydrouridine synthase activity"/>
    <property type="evidence" value="ECO:0007669"/>
    <property type="project" value="InterPro"/>
</dbReference>
<evidence type="ECO:0000256" key="5">
    <source>
        <dbReference type="ARBA" id="ARBA00022694"/>
    </source>
</evidence>
<dbReference type="Gene3D" id="3.20.20.70">
    <property type="entry name" value="Aldolase class I"/>
    <property type="match status" value="2"/>
</dbReference>
<protein>
    <recommendedName>
        <fullName evidence="11">tRNA-dihydrouridine synthase</fullName>
        <ecNumber evidence="11">1.3.1.-</ecNumber>
    </recommendedName>
</protein>
<dbReference type="Proteomes" id="UP000034175">
    <property type="component" value="Unassembled WGS sequence"/>
</dbReference>
<evidence type="ECO:0000256" key="2">
    <source>
        <dbReference type="ARBA" id="ARBA00022555"/>
    </source>
</evidence>
<comment type="similarity">
    <text evidence="11">Belongs to the dus family.</text>
</comment>
<feature type="binding site" evidence="13">
    <location>
        <position position="170"/>
    </location>
    <ligand>
        <name>FMN</name>
        <dbReference type="ChEBI" id="CHEBI:58210"/>
    </ligand>
</feature>
<evidence type="ECO:0000256" key="3">
    <source>
        <dbReference type="ARBA" id="ARBA00022630"/>
    </source>
</evidence>
<accession>A0A0G1R7Y2</accession>
<sequence length="377" mass="42265">MADMTDSPFCRVCREGAKSRFVIFREMVSSEALVRDNARTLKMCEFHESERPIVIQIFGADPKVIRKAARVVVEKFHPDGIDINMGCPVPKIAGKSWASGVCHSHESGNLGRSLMRPDPRRRGDDKVMNCRPVRFDNKSAGAALMKDPGRAVEIVRELKAENLGVPVTVKTRLGWSKEDEILEFAPRLQEAGADAITIHGRTKTQGYSGKANWEMIAQVKQKLKVPIIANGDIMTREDIVKCLEITGADGVMIGRGALGNPWIFRKIKNQKSSPPGWGPVWAGKIKIYEFINTVLRHAELHVEHYGERGMVTFRKHLAWYFKGDRVGKEIANIKELRNKLVRVSSLTELKGVLAFLGKESFGHQLGYQPEELQNITL</sequence>
<keyword evidence="3 11" id="KW-0285">Flavoprotein</keyword>
<evidence type="ECO:0000256" key="9">
    <source>
        <dbReference type="ARBA" id="ARBA00048205"/>
    </source>
</evidence>
<comment type="catalytic activity">
    <reaction evidence="10">
        <text>a 5,6-dihydrouridine in tRNA + NAD(+) = a uridine in tRNA + NADH + H(+)</text>
        <dbReference type="Rhea" id="RHEA:54452"/>
        <dbReference type="Rhea" id="RHEA-COMP:13339"/>
        <dbReference type="Rhea" id="RHEA-COMP:13887"/>
        <dbReference type="ChEBI" id="CHEBI:15378"/>
        <dbReference type="ChEBI" id="CHEBI:57540"/>
        <dbReference type="ChEBI" id="CHEBI:57945"/>
        <dbReference type="ChEBI" id="CHEBI:65315"/>
        <dbReference type="ChEBI" id="CHEBI:74443"/>
    </reaction>
</comment>
<feature type="domain" description="DUS-like FMN-binding" evidence="14">
    <location>
        <begin position="1"/>
        <end position="95"/>
    </location>
</feature>
<evidence type="ECO:0000256" key="8">
    <source>
        <dbReference type="ARBA" id="ARBA00023002"/>
    </source>
</evidence>